<evidence type="ECO:0000313" key="1">
    <source>
        <dbReference type="EMBL" id="SFQ27458.1"/>
    </source>
</evidence>
<accession>A0A1I5X690</accession>
<dbReference type="OrthoDB" id="2003658at2"/>
<organism evidence="1 2">
    <name type="scientific">Butyrivibrio proteoclasticus</name>
    <dbReference type="NCBI Taxonomy" id="43305"/>
    <lineage>
        <taxon>Bacteria</taxon>
        <taxon>Bacillati</taxon>
        <taxon>Bacillota</taxon>
        <taxon>Clostridia</taxon>
        <taxon>Lachnospirales</taxon>
        <taxon>Lachnospiraceae</taxon>
        <taxon>Butyrivibrio</taxon>
    </lineage>
</organism>
<dbReference type="RefSeq" id="WP_074890741.1">
    <property type="nucleotide sequence ID" value="NZ_FOXO01000028.1"/>
</dbReference>
<dbReference type="EMBL" id="FOXO01000028">
    <property type="protein sequence ID" value="SFQ27458.1"/>
    <property type="molecule type" value="Genomic_DNA"/>
</dbReference>
<reference evidence="2" key="1">
    <citation type="submission" date="2016-10" db="EMBL/GenBank/DDBJ databases">
        <authorList>
            <person name="Varghese N."/>
            <person name="Submissions S."/>
        </authorList>
    </citation>
    <scope>NUCLEOTIDE SEQUENCE [LARGE SCALE GENOMIC DNA]</scope>
    <source>
        <strain evidence="2">P18</strain>
    </source>
</reference>
<name>A0A1I5X690_9FIRM</name>
<gene>
    <name evidence="1" type="ORF">SAMN04487928_12844</name>
</gene>
<sequence>MDFNFLAAANGITSKYLNQLSPGSASVNALTAGADVKGKFGEDFDKAYDSLQATRMLDSSMRQSYVSSHKDDFKQAADRLGYSIDNRIIDMLHLEITSKMDAQVNEAMNNAIDNL</sequence>
<dbReference type="Proteomes" id="UP000182624">
    <property type="component" value="Unassembled WGS sequence"/>
</dbReference>
<keyword evidence="2" id="KW-1185">Reference proteome</keyword>
<protein>
    <submittedName>
        <fullName evidence="1">Uncharacterized protein</fullName>
    </submittedName>
</protein>
<proteinExistence type="predicted"/>
<evidence type="ECO:0000313" key="2">
    <source>
        <dbReference type="Proteomes" id="UP000182624"/>
    </source>
</evidence>
<dbReference type="AlphaFoldDB" id="A0A1I5X690"/>